<proteinExistence type="predicted"/>
<organism evidence="2 3">
    <name type="scientific">Paenibacillus wenxiniae</name>
    <dbReference type="NCBI Taxonomy" id="1636843"/>
    <lineage>
        <taxon>Bacteria</taxon>
        <taxon>Bacillati</taxon>
        <taxon>Bacillota</taxon>
        <taxon>Bacilli</taxon>
        <taxon>Bacillales</taxon>
        <taxon>Paenibacillaceae</taxon>
        <taxon>Paenibacillus</taxon>
    </lineage>
</organism>
<protein>
    <submittedName>
        <fullName evidence="2">RHS repeat domain-containing protein</fullName>
    </submittedName>
</protein>
<dbReference type="Proteomes" id="UP001597233">
    <property type="component" value="Unassembled WGS sequence"/>
</dbReference>
<dbReference type="EMBL" id="JBHUEH010000016">
    <property type="protein sequence ID" value="MFD1886781.1"/>
    <property type="molecule type" value="Genomic_DNA"/>
</dbReference>
<keyword evidence="3" id="KW-1185">Reference proteome</keyword>
<evidence type="ECO:0000313" key="3">
    <source>
        <dbReference type="Proteomes" id="UP001597233"/>
    </source>
</evidence>
<comment type="caution">
    <text evidence="2">The sequence shown here is derived from an EMBL/GenBank/DDBJ whole genome shotgun (WGS) entry which is preliminary data.</text>
</comment>
<gene>
    <name evidence="2" type="ORF">ACFSC9_14725</name>
</gene>
<dbReference type="InterPro" id="IPR031325">
    <property type="entry name" value="RHS_repeat"/>
</dbReference>
<feature type="chain" id="PRO_5046361765" evidence="1">
    <location>
        <begin position="28"/>
        <end position="260"/>
    </location>
</feature>
<accession>A0ABW4RKH7</accession>
<reference evidence="3" key="1">
    <citation type="journal article" date="2019" name="Int. J. Syst. Evol. Microbiol.">
        <title>The Global Catalogue of Microorganisms (GCM) 10K type strain sequencing project: providing services to taxonomists for standard genome sequencing and annotation.</title>
        <authorList>
            <consortium name="The Broad Institute Genomics Platform"/>
            <consortium name="The Broad Institute Genome Sequencing Center for Infectious Disease"/>
            <person name="Wu L."/>
            <person name="Ma J."/>
        </authorList>
    </citation>
    <scope>NUCLEOTIDE SEQUENCE [LARGE SCALE GENOMIC DNA]</scope>
    <source>
        <strain evidence="3">CCUG 54950</strain>
    </source>
</reference>
<evidence type="ECO:0000313" key="2">
    <source>
        <dbReference type="EMBL" id="MFD1886781.1"/>
    </source>
</evidence>
<name>A0ABW4RKH7_9BACL</name>
<keyword evidence="1" id="KW-0732">Signal</keyword>
<dbReference type="RefSeq" id="WP_347326096.1">
    <property type="nucleotide sequence ID" value="NZ_JBCGUH010000009.1"/>
</dbReference>
<dbReference type="InterPro" id="IPR006530">
    <property type="entry name" value="YD"/>
</dbReference>
<sequence>MLRWITRKVMIVLLCVAFTMIGRAVYAADYTYDSLNRVISAEHENGVTTYKYDAGGNLLSITSTHTPAVQKSNVIQDWTAYITPGIKARYETATADVYASSVTDDVYTNATPTVTSNVYANSGTTTTVTSDVYTPPTDSLVAQWMTLDARKAGGASIYRDIPVQSNTSYTYKGWVTSDQLQNAVVQVVINYYNSQNRLIRYDHVLDLQQNTTWAPYAASLITPAGAVKARVHLQVVLLKPNAHAHAGFADRTFKQAEATS</sequence>
<evidence type="ECO:0000256" key="1">
    <source>
        <dbReference type="SAM" id="SignalP"/>
    </source>
</evidence>
<dbReference type="Gene3D" id="2.60.120.260">
    <property type="entry name" value="Galactose-binding domain-like"/>
    <property type="match status" value="1"/>
</dbReference>
<dbReference type="Pfam" id="PF05593">
    <property type="entry name" value="RHS_repeat"/>
    <property type="match status" value="1"/>
</dbReference>
<dbReference type="NCBIfam" id="TIGR01643">
    <property type="entry name" value="YD_repeat_2x"/>
    <property type="match status" value="1"/>
</dbReference>
<feature type="signal peptide" evidence="1">
    <location>
        <begin position="1"/>
        <end position="27"/>
    </location>
</feature>